<dbReference type="InterPro" id="IPR013551">
    <property type="entry name" value="YicC-like_C"/>
</dbReference>
<dbReference type="InterPro" id="IPR013527">
    <property type="entry name" value="YicC-like_N"/>
</dbReference>
<comment type="cofactor">
    <cofactor evidence="1">
        <name>a divalent metal cation</name>
        <dbReference type="ChEBI" id="CHEBI:60240"/>
    </cofactor>
</comment>
<evidence type="ECO:0000259" key="6">
    <source>
        <dbReference type="Pfam" id="PF03755"/>
    </source>
</evidence>
<comment type="caution">
    <text evidence="8">The sequence shown here is derived from an EMBL/GenBank/DDBJ whole genome shotgun (WGS) entry which is preliminary data.</text>
</comment>
<comment type="similarity">
    <text evidence="5">Belongs to the YicC/YloC family.</text>
</comment>
<keyword evidence="9" id="KW-1185">Reference proteome</keyword>
<evidence type="ECO:0000256" key="2">
    <source>
        <dbReference type="ARBA" id="ARBA00022722"/>
    </source>
</evidence>
<evidence type="ECO:0000256" key="4">
    <source>
        <dbReference type="ARBA" id="ARBA00022801"/>
    </source>
</evidence>
<accession>A0A2U1K8D0</accession>
<dbReference type="EMBL" id="QCZG01000001">
    <property type="protein sequence ID" value="PWA13453.1"/>
    <property type="molecule type" value="Genomic_DNA"/>
</dbReference>
<feature type="domain" description="Endoribonuclease YicC-like C-terminal" evidence="7">
    <location>
        <begin position="183"/>
        <end position="299"/>
    </location>
</feature>
<evidence type="ECO:0000259" key="7">
    <source>
        <dbReference type="Pfam" id="PF08340"/>
    </source>
</evidence>
<dbReference type="OrthoDB" id="9771229at2"/>
<organism evidence="8 9">
    <name type="scientific">Pueribacillus theae</name>
    <dbReference type="NCBI Taxonomy" id="2171751"/>
    <lineage>
        <taxon>Bacteria</taxon>
        <taxon>Bacillati</taxon>
        <taxon>Bacillota</taxon>
        <taxon>Bacilli</taxon>
        <taxon>Bacillales</taxon>
        <taxon>Bacillaceae</taxon>
        <taxon>Pueribacillus</taxon>
    </lineage>
</organism>
<protein>
    <submittedName>
        <fullName evidence="8">YicC family protein</fullName>
    </submittedName>
</protein>
<proteinExistence type="inferred from homology"/>
<dbReference type="PANTHER" id="PTHR30636:SF3">
    <property type="entry name" value="UPF0701 PROTEIN YICC"/>
    <property type="match status" value="1"/>
</dbReference>
<dbReference type="Proteomes" id="UP000245998">
    <property type="component" value="Unassembled WGS sequence"/>
</dbReference>
<reference evidence="8 9" key="1">
    <citation type="submission" date="2018-04" db="EMBL/GenBank/DDBJ databases">
        <title>Camelliibacillus theae gen. nov., sp. nov., isolated from Pu'er tea.</title>
        <authorList>
            <person name="Niu L."/>
        </authorList>
    </citation>
    <scope>NUCLEOTIDE SEQUENCE [LARGE SCALE GENOMIC DNA]</scope>
    <source>
        <strain evidence="8 9">T8</strain>
    </source>
</reference>
<dbReference type="InterPro" id="IPR005229">
    <property type="entry name" value="YicC/YloC-like"/>
</dbReference>
<evidence type="ECO:0000313" key="9">
    <source>
        <dbReference type="Proteomes" id="UP000245998"/>
    </source>
</evidence>
<evidence type="ECO:0000256" key="5">
    <source>
        <dbReference type="ARBA" id="ARBA00035648"/>
    </source>
</evidence>
<dbReference type="NCBIfam" id="TIGR00255">
    <property type="entry name" value="YicC/YloC family endoribonuclease"/>
    <property type="match status" value="1"/>
</dbReference>
<feature type="domain" description="Endoribonuclease YicC-like N-terminal" evidence="6">
    <location>
        <begin position="8"/>
        <end position="162"/>
    </location>
</feature>
<evidence type="ECO:0000313" key="8">
    <source>
        <dbReference type="EMBL" id="PWA13453.1"/>
    </source>
</evidence>
<dbReference type="GO" id="GO:0004521">
    <property type="term" value="F:RNA endonuclease activity"/>
    <property type="evidence" value="ECO:0007669"/>
    <property type="project" value="InterPro"/>
</dbReference>
<dbReference type="PANTHER" id="PTHR30636">
    <property type="entry name" value="UPF0701 PROTEIN YICC"/>
    <property type="match status" value="1"/>
</dbReference>
<dbReference type="Pfam" id="PF08340">
    <property type="entry name" value="YicC-like_C"/>
    <property type="match status" value="1"/>
</dbReference>
<evidence type="ECO:0000256" key="1">
    <source>
        <dbReference type="ARBA" id="ARBA00001968"/>
    </source>
</evidence>
<name>A0A2U1K8D0_9BACI</name>
<sequence>MCGSGMMIKSMTGYGKASFRNDELYLSIEMKSVNHRFLDVSIRLPNQFLQYEDSLRRTVKNRLKRGKVDLYVTIEGEKLFQKDIHVNWALLSNYIEILNQIKRMHHLSSEISIDHLLQLTELFTVVDKEEAYSDLYVIFEKTCEQAVDDLIAMREKEGEVLSRNILEHLANIDAIIENIRLRIPESRMLYESRLYDKIKELLNDKIEIDESRILTEVAIFSEKANIQEEITRLESHSSQFRTVLQEGGLVGRKLDFLIQEMNREINTIGSKGNDFVINNEVIELKSELEMIKEQIQNIE</sequence>
<evidence type="ECO:0000256" key="3">
    <source>
        <dbReference type="ARBA" id="ARBA00022759"/>
    </source>
</evidence>
<dbReference type="AlphaFoldDB" id="A0A2U1K8D0"/>
<keyword evidence="2" id="KW-0540">Nuclease</keyword>
<keyword evidence="4" id="KW-0378">Hydrolase</keyword>
<dbReference type="Pfam" id="PF03755">
    <property type="entry name" value="YicC-like_N"/>
    <property type="match status" value="1"/>
</dbReference>
<gene>
    <name evidence="8" type="ORF">DCC39_00755</name>
</gene>
<dbReference type="GO" id="GO:0016787">
    <property type="term" value="F:hydrolase activity"/>
    <property type="evidence" value="ECO:0007669"/>
    <property type="project" value="UniProtKB-KW"/>
</dbReference>
<keyword evidence="3" id="KW-0255">Endonuclease</keyword>